<feature type="transmembrane region" description="Helical" evidence="1">
    <location>
        <begin position="48"/>
        <end position="71"/>
    </location>
</feature>
<dbReference type="EMBL" id="DYUC01000119">
    <property type="protein sequence ID" value="HJG87705.1"/>
    <property type="molecule type" value="Genomic_DNA"/>
</dbReference>
<reference evidence="2" key="2">
    <citation type="submission" date="2021-09" db="EMBL/GenBank/DDBJ databases">
        <authorList>
            <person name="Gilroy R."/>
        </authorList>
    </citation>
    <scope>NUCLEOTIDE SEQUENCE</scope>
    <source>
        <strain evidence="2">CHK179-5677</strain>
    </source>
</reference>
<keyword evidence="1" id="KW-0812">Transmembrane</keyword>
<keyword evidence="1" id="KW-1133">Transmembrane helix</keyword>
<dbReference type="AlphaFoldDB" id="A0A921MNT7"/>
<keyword evidence="1" id="KW-0472">Membrane</keyword>
<sequence length="477" mass="49733">MNRTPDEQLIYDALSRVATPPCDIERAVRRRLAAGIPRQRRALPRRTLLLAAALALFLIIGAAAAGVSGLWQRFWPGAAIPPSAVTAPGVSQTAGDYTLTLEDVMADDSGIILLLSLSRSDGSPIDPDARLSTHSMDIALLADGQSFSGGGMDAPVLSEDGKTLFFCCELADHRLSGGGSLSGRQLTFTADGVAVPLYSSGAFGYQPDEAVSLAPLAGLDIPDLSGMASWNHGADISSAASAIEAQNISISLPLNESFPQYAVRGCAATENGLAVALTEGRSQNGAYVCAGILPEALVDVRTGTRYSMYEGNQLTLPGGGSVILYTFRDCPLTAADLPYLELEVSYQIDKLLSDRPFSLTFTSDQSAALAAAVQADVALDGITLSLTELRLSALDVSFTVENGIDALNLLFDQGAAPVLTLADGSRIATVWQGASGSANGPSSAHFRPQDADGNRIFPDTADIASVSLAGQIIWTAP</sequence>
<evidence type="ECO:0000256" key="1">
    <source>
        <dbReference type="SAM" id="Phobius"/>
    </source>
</evidence>
<organism evidence="2 3">
    <name type="scientific">Pseudoflavonifractor capillosus</name>
    <dbReference type="NCBI Taxonomy" id="106588"/>
    <lineage>
        <taxon>Bacteria</taxon>
        <taxon>Bacillati</taxon>
        <taxon>Bacillota</taxon>
        <taxon>Clostridia</taxon>
        <taxon>Eubacteriales</taxon>
        <taxon>Oscillospiraceae</taxon>
        <taxon>Pseudoflavonifractor</taxon>
    </lineage>
</organism>
<dbReference type="Proteomes" id="UP000760668">
    <property type="component" value="Unassembled WGS sequence"/>
</dbReference>
<evidence type="ECO:0000313" key="3">
    <source>
        <dbReference type="Proteomes" id="UP000760668"/>
    </source>
</evidence>
<protein>
    <submittedName>
        <fullName evidence="2">DUF4179 domain-containing protein</fullName>
    </submittedName>
</protein>
<gene>
    <name evidence="2" type="ORF">K8V01_11925</name>
</gene>
<reference evidence="2" key="1">
    <citation type="journal article" date="2021" name="PeerJ">
        <title>Extensive microbial diversity within the chicken gut microbiome revealed by metagenomics and culture.</title>
        <authorList>
            <person name="Gilroy R."/>
            <person name="Ravi A."/>
            <person name="Getino M."/>
            <person name="Pursley I."/>
            <person name="Horton D.L."/>
            <person name="Alikhan N.F."/>
            <person name="Baker D."/>
            <person name="Gharbi K."/>
            <person name="Hall N."/>
            <person name="Watson M."/>
            <person name="Adriaenssens E.M."/>
            <person name="Foster-Nyarko E."/>
            <person name="Jarju S."/>
            <person name="Secka A."/>
            <person name="Antonio M."/>
            <person name="Oren A."/>
            <person name="Chaudhuri R.R."/>
            <person name="La Ragione R."/>
            <person name="Hildebrand F."/>
            <person name="Pallen M.J."/>
        </authorList>
    </citation>
    <scope>NUCLEOTIDE SEQUENCE</scope>
    <source>
        <strain evidence="2">CHK179-5677</strain>
    </source>
</reference>
<proteinExistence type="predicted"/>
<accession>A0A921MNT7</accession>
<evidence type="ECO:0000313" key="2">
    <source>
        <dbReference type="EMBL" id="HJG87705.1"/>
    </source>
</evidence>
<comment type="caution">
    <text evidence="2">The sequence shown here is derived from an EMBL/GenBank/DDBJ whole genome shotgun (WGS) entry which is preliminary data.</text>
</comment>
<dbReference type="RefSeq" id="WP_295370372.1">
    <property type="nucleotide sequence ID" value="NZ_DYUC01000119.1"/>
</dbReference>
<name>A0A921MNT7_9FIRM</name>